<reference evidence="3 4" key="1">
    <citation type="submission" date="2019-07" db="EMBL/GenBank/DDBJ databases">
        <title>Whole genome shotgun sequence of Acetobacter nitrogenifigens NBRC 105050.</title>
        <authorList>
            <person name="Hosoyama A."/>
            <person name="Uohara A."/>
            <person name="Ohji S."/>
            <person name="Ichikawa N."/>
        </authorList>
    </citation>
    <scope>NUCLEOTIDE SEQUENCE [LARGE SCALE GENOMIC DNA]</scope>
    <source>
        <strain evidence="3 4">NBRC 105050</strain>
    </source>
</reference>
<dbReference type="Gene3D" id="3.90.380.10">
    <property type="entry name" value="Naphthalene 1,2-dioxygenase Alpha Subunit, Chain A, domain 1"/>
    <property type="match status" value="1"/>
</dbReference>
<dbReference type="STRING" id="1120919.GCA_000429165_01857"/>
<dbReference type="SUPFAM" id="SSF55961">
    <property type="entry name" value="Bet v1-like"/>
    <property type="match status" value="1"/>
</dbReference>
<sequence length="233" mass="27050">MFVFPGNPELAARTPVPQPCQVDNSEFRTRRFDPRVECHYSFMHENLMDMNHQFLHRRQMGQITARFMGQGKGEDFVEARYSFARKGGDQPLAERLLFGKHKDIDVSQQPVDEIVTVRTSYPYQTLQIHDKDGDLVMDLWVAYVPQGQDQLTTQTFGLLSVKRPKWKFLLDLAWPVLGVFTDRIFHEDKEVVEMEQQAWRELGGDHNVEVFPVVRNLRDLLICSGVPTVRTSL</sequence>
<evidence type="ECO:0000256" key="1">
    <source>
        <dbReference type="ARBA" id="ARBA00023002"/>
    </source>
</evidence>
<accession>A0A511X8G5</accession>
<proteinExistence type="predicted"/>
<dbReference type="GO" id="GO:0016491">
    <property type="term" value="F:oxidoreductase activity"/>
    <property type="evidence" value="ECO:0007669"/>
    <property type="project" value="UniProtKB-KW"/>
</dbReference>
<organism evidence="3 4">
    <name type="scientific">Acetobacter nitrogenifigens DSM 23921 = NBRC 105050</name>
    <dbReference type="NCBI Taxonomy" id="1120919"/>
    <lineage>
        <taxon>Bacteria</taxon>
        <taxon>Pseudomonadati</taxon>
        <taxon>Pseudomonadota</taxon>
        <taxon>Alphaproteobacteria</taxon>
        <taxon>Acetobacterales</taxon>
        <taxon>Acetobacteraceae</taxon>
        <taxon>Acetobacter</taxon>
    </lineage>
</organism>
<gene>
    <name evidence="3" type="ORF">ANI02nite_10950</name>
</gene>
<dbReference type="EMBL" id="BJYF01000005">
    <property type="protein sequence ID" value="GEN59211.1"/>
    <property type="molecule type" value="Genomic_DNA"/>
</dbReference>
<comment type="caution">
    <text evidence="3">The sequence shown here is derived from an EMBL/GenBank/DDBJ whole genome shotgun (WGS) entry which is preliminary data.</text>
</comment>
<evidence type="ECO:0000259" key="2">
    <source>
        <dbReference type="Pfam" id="PF19112"/>
    </source>
</evidence>
<protein>
    <recommendedName>
        <fullName evidence="2">Vanillate O-demethylase oxygenase-like C-terminal catalytic domain-containing protein</fullName>
    </recommendedName>
</protein>
<keyword evidence="4" id="KW-1185">Reference proteome</keyword>
<dbReference type="InterPro" id="IPR044043">
    <property type="entry name" value="VanA_C_cat"/>
</dbReference>
<name>A0A511X8G5_9PROT</name>
<dbReference type="AlphaFoldDB" id="A0A511X8G5"/>
<evidence type="ECO:0000313" key="3">
    <source>
        <dbReference type="EMBL" id="GEN59211.1"/>
    </source>
</evidence>
<evidence type="ECO:0000313" key="4">
    <source>
        <dbReference type="Proteomes" id="UP000321635"/>
    </source>
</evidence>
<dbReference type="Pfam" id="PF19112">
    <property type="entry name" value="VanA_C"/>
    <property type="match status" value="1"/>
</dbReference>
<keyword evidence="1" id="KW-0560">Oxidoreductase</keyword>
<feature type="domain" description="Vanillate O-demethylase oxygenase-like C-terminal catalytic" evidence="2">
    <location>
        <begin position="36"/>
        <end position="200"/>
    </location>
</feature>
<dbReference type="Proteomes" id="UP000321635">
    <property type="component" value="Unassembled WGS sequence"/>
</dbReference>